<feature type="region of interest" description="Disordered" evidence="1">
    <location>
        <begin position="635"/>
        <end position="692"/>
    </location>
</feature>
<protein>
    <recommendedName>
        <fullName evidence="2">CHAT domain-containing protein</fullName>
    </recommendedName>
</protein>
<dbReference type="OrthoDB" id="3881650at2"/>
<evidence type="ECO:0000256" key="1">
    <source>
        <dbReference type="SAM" id="MobiDB-lite"/>
    </source>
</evidence>
<dbReference type="InterPro" id="IPR027417">
    <property type="entry name" value="P-loop_NTPase"/>
</dbReference>
<name>A0A2I0SI75_9ACTN</name>
<accession>A0A2I0SI75</accession>
<reference evidence="3 4" key="1">
    <citation type="submission" date="2017-12" db="EMBL/GenBank/DDBJ databases">
        <title>Streptomyces populusis sp. nov., a novel endophytic actinobacterium isolated from stems of Populus adenopoda Maxim.</title>
        <authorList>
            <person name="Wang Z."/>
        </authorList>
    </citation>
    <scope>NUCLEOTIDE SEQUENCE [LARGE SCALE GENOMIC DNA]</scope>
    <source>
        <strain evidence="3 4">A249</strain>
    </source>
</reference>
<comment type="caution">
    <text evidence="3">The sequence shown here is derived from an EMBL/GenBank/DDBJ whole genome shotgun (WGS) entry which is preliminary data.</text>
</comment>
<sequence>MAMKCSVLQERWAKPCMLRSAELSIGHWRRHPADGLPDWWAWRLQVAGRGQVAFEEVLLETPRQRSGLAGLYELQRTVARVHGSEGGAAAVEHAVRTSGEWIGDVGLGGVAPLLKELAPLVVTLELPPLMRDFEHLPWELGLVGGRSLAEHGVLFVRDRRRAASVTVPSSSRARGLPSHLRMLALFSLPRGSAALDLGAHRATLRGRLRDLAAGGAAPALPLEVRTRQFGVTRRTLGAMLDEPEGWDVLHIVAHGLPGLLRLEKEDGTSDELDAEDLLELLERARGRTRLVFLAVCWSAGRTANRAAVPTQRRGEAERAVPAVPESLASAIAERLGCAVVAMRFPVRNDFALRLAEGLYTHLFRQGHPLPTALHAALSDTALDARFGAGATPLSFAATPVLHGATAAGLRLPDRRLRPAARIRRRADASGTLPGRPDSFVGHLRQMTAASAALAVGGGTRGVVLYGRAGLGATTCAVQLAHDHREAFDRILWHPRPPWYGAPAPSRAEPVDSLLEQLAVEVPPLRERRTGRGEGQGGPGAVPSAPSWADLVSRMSGLRLLLVVDAADRALAHDARWGPFIDRLASAQGPLRLLLTSRTALPKRAPGLPRVELESLSDDEMRQILCSLPGLTAAGPSASRVLSRTGGNPGRLMDAERSARTSPAELEGWIRQHPPRIRRPFRKKEATVPGADI</sequence>
<evidence type="ECO:0000259" key="2">
    <source>
        <dbReference type="Pfam" id="PF12770"/>
    </source>
</evidence>
<dbReference type="SUPFAM" id="SSF52540">
    <property type="entry name" value="P-loop containing nucleoside triphosphate hydrolases"/>
    <property type="match status" value="1"/>
</dbReference>
<feature type="compositionally biased region" description="Basic residues" evidence="1">
    <location>
        <begin position="672"/>
        <end position="681"/>
    </location>
</feature>
<dbReference type="Proteomes" id="UP000236178">
    <property type="component" value="Unassembled WGS sequence"/>
</dbReference>
<dbReference type="EMBL" id="PJOS01000070">
    <property type="protein sequence ID" value="PKT69589.1"/>
    <property type="molecule type" value="Genomic_DNA"/>
</dbReference>
<proteinExistence type="predicted"/>
<gene>
    <name evidence="3" type="ORF">CW362_28665</name>
</gene>
<keyword evidence="4" id="KW-1185">Reference proteome</keyword>
<evidence type="ECO:0000313" key="4">
    <source>
        <dbReference type="Proteomes" id="UP000236178"/>
    </source>
</evidence>
<organism evidence="3 4">
    <name type="scientific">Streptomyces populi</name>
    <dbReference type="NCBI Taxonomy" id="2058924"/>
    <lineage>
        <taxon>Bacteria</taxon>
        <taxon>Bacillati</taxon>
        <taxon>Actinomycetota</taxon>
        <taxon>Actinomycetes</taxon>
        <taxon>Kitasatosporales</taxon>
        <taxon>Streptomycetaceae</taxon>
        <taxon>Streptomyces</taxon>
    </lineage>
</organism>
<dbReference type="Pfam" id="PF12770">
    <property type="entry name" value="CHAT"/>
    <property type="match status" value="1"/>
</dbReference>
<feature type="domain" description="CHAT" evidence="2">
    <location>
        <begin position="132"/>
        <end position="379"/>
    </location>
</feature>
<dbReference type="AlphaFoldDB" id="A0A2I0SI75"/>
<evidence type="ECO:0000313" key="3">
    <source>
        <dbReference type="EMBL" id="PKT69589.1"/>
    </source>
</evidence>
<dbReference type="InterPro" id="IPR024983">
    <property type="entry name" value="CHAT_dom"/>
</dbReference>
<dbReference type="Gene3D" id="3.40.50.300">
    <property type="entry name" value="P-loop containing nucleotide triphosphate hydrolases"/>
    <property type="match status" value="1"/>
</dbReference>